<dbReference type="SUPFAM" id="SSF57501">
    <property type="entry name" value="Cystine-knot cytokines"/>
    <property type="match status" value="1"/>
</dbReference>
<feature type="region of interest" description="Disordered" evidence="2">
    <location>
        <begin position="393"/>
        <end position="490"/>
    </location>
</feature>
<feature type="compositionally biased region" description="Acidic residues" evidence="2">
    <location>
        <begin position="453"/>
        <end position="469"/>
    </location>
</feature>
<sequence>MTRDRRLLLLLGLLMAYCLFVVECHQHKDATTEARHRHRHRHESSNRRSHHDLDRRSWQEVDYEYDGDAEEDSSGEDDYETPSHYDHLRSYQQQRSYHGRMFEPRYPARYHGYHGSGWYDENSDRRKILSRHNAKNRRYPPNRNHHGHAYSRNHDTSDYDDDTRGDFDYGRSHRYMEDRATDKRPEWRRNARRHSSPRRDWRSKTYGRFDTWRHRLKDRTADRDKESKWTEYWRRRSNSSEYKFHSFEDESKSAEDEDYKDHGGLEESDKDDGEEEEDDIWKILDDKDEEDDDDDDEEVEELDNEFYKSKSKSPLTYDDIIRRLTSDDPTTARTTVKRDYRNIEDRHAKREGYRHLKHEPRNVSRVLGPFTFANRPIINRPHAGVAVSSSVKSAVSDEPKSPKNALAVAAKRNDWQQERRTAVKIDETTHSTRTKSKRGDLDNDGYLYGPDNEKEDDLVTDEEEEEDMQADVTDTSYTDDDNEDEDSITTSRVTTTVAKTTTTAPKWPFHQHGKNTRANGRGSTGAEYNGHQPKNDYPPMSAHSVYKWRTLGSRESVKQTMNSMRQSNNDPAAIHEASLYWNKVKEEGSCKWPRAKLIRVSNIYPDSAVSYFPHCAILHECSDNTGCCATDQLTCVASKSRPVELTIYAKSMDGTYRPVRLMFNNHTECECRDKTAEMQRINQSLSSPQNMKITPSIKPCKCTKYFVARRHPQGDCRCECQDKNDNCKPINKGKRILDFEDRECIRNGECTAPTCEFGTFRSWEYKCPAKKDTFDAAANHVTGSQRQIKRTERRNRAG</sequence>
<accession>A0A348G5Y3</accession>
<dbReference type="PANTHER" id="PTHR21719">
    <property type="entry name" value="FI06402P-RELATED"/>
    <property type="match status" value="1"/>
</dbReference>
<keyword evidence="3" id="KW-0732">Signal</keyword>
<keyword evidence="1" id="KW-0339">Growth factor</keyword>
<feature type="compositionally biased region" description="Acidic residues" evidence="2">
    <location>
        <begin position="268"/>
        <end position="279"/>
    </location>
</feature>
<dbReference type="Gene3D" id="2.10.90.10">
    <property type="entry name" value="Cystine-knot cytokines"/>
    <property type="match status" value="1"/>
</dbReference>
<dbReference type="InterPro" id="IPR000072">
    <property type="entry name" value="PDGF/VEGF_dom"/>
</dbReference>
<gene>
    <name evidence="5" type="primary">VEGF_OM</name>
</gene>
<dbReference type="AlphaFoldDB" id="A0A348G5Y3"/>
<protein>
    <submittedName>
        <fullName evidence="5">VEGF-like protein</fullName>
    </submittedName>
</protein>
<comment type="similarity">
    <text evidence="1">Belongs to the PDGF/VEGF growth factor family.</text>
</comment>
<evidence type="ECO:0000259" key="4">
    <source>
        <dbReference type="PROSITE" id="PS50278"/>
    </source>
</evidence>
<feature type="region of interest" description="Disordered" evidence="2">
    <location>
        <begin position="31"/>
        <end position="55"/>
    </location>
</feature>
<dbReference type="GO" id="GO:0016020">
    <property type="term" value="C:membrane"/>
    <property type="evidence" value="ECO:0007669"/>
    <property type="project" value="InterPro"/>
</dbReference>
<dbReference type="GO" id="GO:0008083">
    <property type="term" value="F:growth factor activity"/>
    <property type="evidence" value="ECO:0007669"/>
    <property type="project" value="UniProtKB-KW"/>
</dbReference>
<evidence type="ECO:0000313" key="5">
    <source>
        <dbReference type="EMBL" id="BBF97856.1"/>
    </source>
</evidence>
<feature type="compositionally biased region" description="Basic residues" evidence="2">
    <location>
        <begin position="132"/>
        <end position="151"/>
    </location>
</feature>
<feature type="chain" id="PRO_5016575248" evidence="3">
    <location>
        <begin position="25"/>
        <end position="798"/>
    </location>
</feature>
<feature type="region of interest" description="Disordered" evidence="2">
    <location>
        <begin position="505"/>
        <end position="525"/>
    </location>
</feature>
<organism evidence="5">
    <name type="scientific">Odontomachus monticola</name>
    <name type="common">Trap-jaw ant</name>
    <dbReference type="NCBI Taxonomy" id="613454"/>
    <lineage>
        <taxon>Eukaryota</taxon>
        <taxon>Metazoa</taxon>
        <taxon>Ecdysozoa</taxon>
        <taxon>Arthropoda</taxon>
        <taxon>Hexapoda</taxon>
        <taxon>Insecta</taxon>
        <taxon>Pterygota</taxon>
        <taxon>Neoptera</taxon>
        <taxon>Endopterygota</taxon>
        <taxon>Hymenoptera</taxon>
        <taxon>Apocrita</taxon>
        <taxon>Aculeata</taxon>
        <taxon>Formicoidea</taxon>
        <taxon>Formicidae</taxon>
        <taxon>Ponerinae</taxon>
        <taxon>Ponerini</taxon>
        <taxon>Odontomachus</taxon>
    </lineage>
</organism>
<feature type="compositionally biased region" description="Acidic residues" evidence="2">
    <location>
        <begin position="477"/>
        <end position="487"/>
    </location>
</feature>
<evidence type="ECO:0000256" key="2">
    <source>
        <dbReference type="SAM" id="MobiDB-lite"/>
    </source>
</evidence>
<proteinExistence type="evidence at transcript level"/>
<name>A0A348G5Y3_ODOMO</name>
<feature type="compositionally biased region" description="Basic and acidic residues" evidence="2">
    <location>
        <begin position="244"/>
        <end position="267"/>
    </location>
</feature>
<feature type="region of interest" description="Disordered" evidence="2">
    <location>
        <begin position="132"/>
        <end position="201"/>
    </location>
</feature>
<dbReference type="SMART" id="SM00141">
    <property type="entry name" value="PDGF"/>
    <property type="match status" value="1"/>
</dbReference>
<dbReference type="InterPro" id="IPR029034">
    <property type="entry name" value="Cystine-knot_cytokine"/>
</dbReference>
<feature type="region of interest" description="Disordered" evidence="2">
    <location>
        <begin position="244"/>
        <end position="307"/>
    </location>
</feature>
<feature type="domain" description="Platelet-derived growth factor (PDGF) family profile" evidence="4">
    <location>
        <begin position="593"/>
        <end position="676"/>
    </location>
</feature>
<feature type="compositionally biased region" description="Basic and acidic residues" evidence="2">
    <location>
        <begin position="411"/>
        <end position="430"/>
    </location>
</feature>
<dbReference type="PANTHER" id="PTHR21719:SF1">
    <property type="entry name" value="FI06402P-RELATED"/>
    <property type="match status" value="1"/>
</dbReference>
<feature type="compositionally biased region" description="Basic and acidic residues" evidence="2">
    <location>
        <begin position="152"/>
        <end position="189"/>
    </location>
</feature>
<dbReference type="PROSITE" id="PS50278">
    <property type="entry name" value="PDGF_2"/>
    <property type="match status" value="1"/>
</dbReference>
<reference evidence="5" key="1">
    <citation type="journal article" date="2017" name="Toxins">
        <title>Combined Venom Gland Transcriptomic and Venom Peptidomic Analysis of the Predatory Ant Odontomachus monticola.</title>
        <authorList>
            <person name="Kazuma K."/>
            <person name="Masuko K."/>
            <person name="Konno K."/>
            <person name="Inagaki H."/>
        </authorList>
    </citation>
    <scope>NUCLEOTIDE SEQUENCE</scope>
    <source>
        <tissue evidence="5">Venom gland and sac</tissue>
    </source>
</reference>
<feature type="signal peptide" evidence="3">
    <location>
        <begin position="1"/>
        <end position="24"/>
    </location>
</feature>
<dbReference type="EMBL" id="FX985521">
    <property type="protein sequence ID" value="BBF97856.1"/>
    <property type="molecule type" value="mRNA"/>
</dbReference>
<dbReference type="GO" id="GO:0035099">
    <property type="term" value="P:hemocyte migration"/>
    <property type="evidence" value="ECO:0007669"/>
    <property type="project" value="TreeGrafter"/>
</dbReference>
<dbReference type="Pfam" id="PF00341">
    <property type="entry name" value="PDGF"/>
    <property type="match status" value="1"/>
</dbReference>
<feature type="compositionally biased region" description="Basic and acidic residues" evidence="2">
    <location>
        <begin position="43"/>
        <end position="55"/>
    </location>
</feature>
<feature type="compositionally biased region" description="Acidic residues" evidence="2">
    <location>
        <begin position="286"/>
        <end position="304"/>
    </location>
</feature>
<evidence type="ECO:0000256" key="3">
    <source>
        <dbReference type="SAM" id="SignalP"/>
    </source>
</evidence>
<evidence type="ECO:0000256" key="1">
    <source>
        <dbReference type="RuleBase" id="RU003818"/>
    </source>
</evidence>